<dbReference type="Proteomes" id="UP000570474">
    <property type="component" value="Unassembled WGS sequence"/>
</dbReference>
<proteinExistence type="predicted"/>
<protein>
    <recommendedName>
        <fullName evidence="3">DUF4625 domain-containing protein</fullName>
    </recommendedName>
</protein>
<reference evidence="1 2" key="1">
    <citation type="submission" date="2020-04" db="EMBL/GenBank/DDBJ databases">
        <authorList>
            <person name="Yin C."/>
        </authorList>
    </citation>
    <scope>NUCLEOTIDE SEQUENCE [LARGE SCALE GENOMIC DNA]</scope>
    <source>
        <strain evidence="1 2">Ae27</strain>
    </source>
</reference>
<keyword evidence="2" id="KW-1185">Reference proteome</keyword>
<organism evidence="1 2">
    <name type="scientific">Chitinophaga varians</name>
    <dbReference type="NCBI Taxonomy" id="2202339"/>
    <lineage>
        <taxon>Bacteria</taxon>
        <taxon>Pseudomonadati</taxon>
        <taxon>Bacteroidota</taxon>
        <taxon>Chitinophagia</taxon>
        <taxon>Chitinophagales</taxon>
        <taxon>Chitinophagaceae</taxon>
        <taxon>Chitinophaga</taxon>
    </lineage>
</organism>
<dbReference type="RefSeq" id="WP_168869377.1">
    <property type="nucleotide sequence ID" value="NZ_JABAIA010000001.1"/>
</dbReference>
<dbReference type="PROSITE" id="PS51257">
    <property type="entry name" value="PROKAR_LIPOPROTEIN"/>
    <property type="match status" value="1"/>
</dbReference>
<evidence type="ECO:0008006" key="3">
    <source>
        <dbReference type="Google" id="ProtNLM"/>
    </source>
</evidence>
<gene>
    <name evidence="1" type="ORF">HGH92_03570</name>
</gene>
<sequence length="149" mass="16681">MKKFLYLLLAAGLLYACKKDKIGSKPLLYFKSYQPDSITPDTKQFILTMRVEDGDGDIEDSIAVGMLKDSEQAITKDTIWTFFKMPKIGQNRGNSVKADVIMPFGEIDFAAAYNPAPGDSAHYVVFLRDNSGNISDTVATPKFPFRRNR</sequence>
<accession>A0A847RJP7</accession>
<dbReference type="EMBL" id="JABAIA010000001">
    <property type="protein sequence ID" value="NLR63376.1"/>
    <property type="molecule type" value="Genomic_DNA"/>
</dbReference>
<comment type="caution">
    <text evidence="1">The sequence shown here is derived from an EMBL/GenBank/DDBJ whole genome shotgun (WGS) entry which is preliminary data.</text>
</comment>
<name>A0A847RJP7_9BACT</name>
<dbReference type="AlphaFoldDB" id="A0A847RJP7"/>
<evidence type="ECO:0000313" key="1">
    <source>
        <dbReference type="EMBL" id="NLR63376.1"/>
    </source>
</evidence>
<evidence type="ECO:0000313" key="2">
    <source>
        <dbReference type="Proteomes" id="UP000570474"/>
    </source>
</evidence>